<keyword evidence="1" id="KW-0479">Metal-binding</keyword>
<organism evidence="6 7">
    <name type="scientific">Kryptolebias marmoratus</name>
    <name type="common">Mangrove killifish</name>
    <name type="synonym">Rivulus marmoratus</name>
    <dbReference type="NCBI Taxonomy" id="37003"/>
    <lineage>
        <taxon>Eukaryota</taxon>
        <taxon>Metazoa</taxon>
        <taxon>Chordata</taxon>
        <taxon>Craniata</taxon>
        <taxon>Vertebrata</taxon>
        <taxon>Euteleostomi</taxon>
        <taxon>Actinopterygii</taxon>
        <taxon>Neopterygii</taxon>
        <taxon>Teleostei</taxon>
        <taxon>Neoteleostei</taxon>
        <taxon>Acanthomorphata</taxon>
        <taxon>Ovalentaria</taxon>
        <taxon>Atherinomorphae</taxon>
        <taxon>Cyprinodontiformes</taxon>
        <taxon>Rivulidae</taxon>
        <taxon>Kryptolebias</taxon>
    </lineage>
</organism>
<dbReference type="InterPro" id="IPR013083">
    <property type="entry name" value="Znf_RING/FYVE/PHD"/>
</dbReference>
<dbReference type="Pfam" id="PF13923">
    <property type="entry name" value="zf-C3HC4_2"/>
    <property type="match status" value="1"/>
</dbReference>
<dbReference type="PROSITE" id="PS00518">
    <property type="entry name" value="ZF_RING_1"/>
    <property type="match status" value="1"/>
</dbReference>
<dbReference type="OMA" id="FLMFSAN"/>
<dbReference type="InterPro" id="IPR001841">
    <property type="entry name" value="Znf_RING"/>
</dbReference>
<dbReference type="Ensembl" id="ENSKMAT00000023665.1">
    <property type="protein sequence ID" value="ENSKMAP00000023366.1"/>
    <property type="gene ID" value="ENSKMAG00000017344.1"/>
</dbReference>
<dbReference type="AlphaFoldDB" id="A0A3Q3B363"/>
<sequence length="127" mass="14196">MTFDLSSRFPVNSRKVLRRSKRTMTSSSSEDLTCSICLTLFDDPVIICCGHSFCRKCITLSLSSQRQCPQCRAAVPRGGRPFITNHILKNVSEKAKESGRESGNVKESVCSKFCVICNWEKVIDVSI</sequence>
<reference evidence="6" key="1">
    <citation type="submission" date="2025-08" db="UniProtKB">
        <authorList>
            <consortium name="Ensembl"/>
        </authorList>
    </citation>
    <scope>IDENTIFICATION</scope>
</reference>
<dbReference type="Proteomes" id="UP000264800">
    <property type="component" value="Unplaced"/>
</dbReference>
<keyword evidence="2 4" id="KW-0863">Zinc-finger</keyword>
<dbReference type="GeneTree" id="ENSGT01030000234669"/>
<keyword evidence="3" id="KW-0862">Zinc</keyword>
<dbReference type="SMART" id="SM00184">
    <property type="entry name" value="RING"/>
    <property type="match status" value="1"/>
</dbReference>
<evidence type="ECO:0000313" key="6">
    <source>
        <dbReference type="Ensembl" id="ENSKMAP00000023366.1"/>
    </source>
</evidence>
<protein>
    <recommendedName>
        <fullName evidence="5">RING-type domain-containing protein</fullName>
    </recommendedName>
</protein>
<evidence type="ECO:0000313" key="7">
    <source>
        <dbReference type="Proteomes" id="UP000264800"/>
    </source>
</evidence>
<dbReference type="InterPro" id="IPR017907">
    <property type="entry name" value="Znf_RING_CS"/>
</dbReference>
<evidence type="ECO:0000256" key="2">
    <source>
        <dbReference type="ARBA" id="ARBA00022771"/>
    </source>
</evidence>
<dbReference type="SUPFAM" id="SSF57850">
    <property type="entry name" value="RING/U-box"/>
    <property type="match status" value="1"/>
</dbReference>
<accession>A0A3Q3B363</accession>
<dbReference type="PANTHER" id="PTHR24103">
    <property type="entry name" value="E3 UBIQUITIN-PROTEIN LIGASE TRIM"/>
    <property type="match status" value="1"/>
</dbReference>
<dbReference type="Gene3D" id="3.30.40.10">
    <property type="entry name" value="Zinc/RING finger domain, C3HC4 (zinc finger)"/>
    <property type="match status" value="1"/>
</dbReference>
<dbReference type="PROSITE" id="PS50089">
    <property type="entry name" value="ZF_RING_2"/>
    <property type="match status" value="1"/>
</dbReference>
<evidence type="ECO:0000256" key="1">
    <source>
        <dbReference type="ARBA" id="ARBA00022723"/>
    </source>
</evidence>
<reference evidence="6" key="2">
    <citation type="submission" date="2025-09" db="UniProtKB">
        <authorList>
            <consortium name="Ensembl"/>
        </authorList>
    </citation>
    <scope>IDENTIFICATION</scope>
</reference>
<evidence type="ECO:0000256" key="3">
    <source>
        <dbReference type="ARBA" id="ARBA00022833"/>
    </source>
</evidence>
<evidence type="ECO:0000259" key="5">
    <source>
        <dbReference type="PROSITE" id="PS50089"/>
    </source>
</evidence>
<dbReference type="InterPro" id="IPR050143">
    <property type="entry name" value="TRIM/RBCC"/>
</dbReference>
<proteinExistence type="predicted"/>
<evidence type="ECO:0000256" key="4">
    <source>
        <dbReference type="PROSITE-ProRule" id="PRU00175"/>
    </source>
</evidence>
<name>A0A3Q3B363_KRYMA</name>
<feature type="domain" description="RING-type" evidence="5">
    <location>
        <begin position="34"/>
        <end position="72"/>
    </location>
</feature>
<dbReference type="GO" id="GO:0008270">
    <property type="term" value="F:zinc ion binding"/>
    <property type="evidence" value="ECO:0007669"/>
    <property type="project" value="UniProtKB-KW"/>
</dbReference>
<keyword evidence="7" id="KW-1185">Reference proteome</keyword>